<feature type="transmembrane region" description="Helical" evidence="1">
    <location>
        <begin position="102"/>
        <end position="120"/>
    </location>
</feature>
<evidence type="ECO:0000313" key="3">
    <source>
        <dbReference type="Proteomes" id="UP000326565"/>
    </source>
</evidence>
<dbReference type="EMBL" id="ML732170">
    <property type="protein sequence ID" value="KAB8077262.1"/>
    <property type="molecule type" value="Genomic_DNA"/>
</dbReference>
<dbReference type="Proteomes" id="UP000326565">
    <property type="component" value="Unassembled WGS sequence"/>
</dbReference>
<evidence type="ECO:0000313" key="2">
    <source>
        <dbReference type="EMBL" id="KAB8077262.1"/>
    </source>
</evidence>
<protein>
    <submittedName>
        <fullName evidence="2">Uncharacterized protein</fullName>
    </submittedName>
</protein>
<keyword evidence="3" id="KW-1185">Reference proteome</keyword>
<dbReference type="OrthoDB" id="5399817at2759"/>
<keyword evidence="1" id="KW-0472">Membrane</keyword>
<accession>A0A5N5XD33</accession>
<organism evidence="2 3">
    <name type="scientific">Aspergillus leporis</name>
    <dbReference type="NCBI Taxonomy" id="41062"/>
    <lineage>
        <taxon>Eukaryota</taxon>
        <taxon>Fungi</taxon>
        <taxon>Dikarya</taxon>
        <taxon>Ascomycota</taxon>
        <taxon>Pezizomycotina</taxon>
        <taxon>Eurotiomycetes</taxon>
        <taxon>Eurotiomycetidae</taxon>
        <taxon>Eurotiales</taxon>
        <taxon>Aspergillaceae</taxon>
        <taxon>Aspergillus</taxon>
        <taxon>Aspergillus subgen. Circumdati</taxon>
    </lineage>
</organism>
<feature type="transmembrane region" description="Helical" evidence="1">
    <location>
        <begin position="46"/>
        <end position="64"/>
    </location>
</feature>
<name>A0A5N5XD33_9EURO</name>
<evidence type="ECO:0000256" key="1">
    <source>
        <dbReference type="SAM" id="Phobius"/>
    </source>
</evidence>
<reference evidence="2 3" key="1">
    <citation type="submission" date="2019-04" db="EMBL/GenBank/DDBJ databases">
        <title>Friends and foes A comparative genomics study of 23 Aspergillus species from section Flavi.</title>
        <authorList>
            <consortium name="DOE Joint Genome Institute"/>
            <person name="Kjaerbolling I."/>
            <person name="Vesth T."/>
            <person name="Frisvad J.C."/>
            <person name="Nybo J.L."/>
            <person name="Theobald S."/>
            <person name="Kildgaard S."/>
            <person name="Isbrandt T."/>
            <person name="Kuo A."/>
            <person name="Sato A."/>
            <person name="Lyhne E.K."/>
            <person name="Kogle M.E."/>
            <person name="Wiebenga A."/>
            <person name="Kun R.S."/>
            <person name="Lubbers R.J."/>
            <person name="Makela M.R."/>
            <person name="Barry K."/>
            <person name="Chovatia M."/>
            <person name="Clum A."/>
            <person name="Daum C."/>
            <person name="Haridas S."/>
            <person name="He G."/>
            <person name="LaButti K."/>
            <person name="Lipzen A."/>
            <person name="Mondo S."/>
            <person name="Riley R."/>
            <person name="Salamov A."/>
            <person name="Simmons B.A."/>
            <person name="Magnuson J.K."/>
            <person name="Henrissat B."/>
            <person name="Mortensen U.H."/>
            <person name="Larsen T.O."/>
            <person name="Devries R.P."/>
            <person name="Grigoriev I.V."/>
            <person name="Machida M."/>
            <person name="Baker S.E."/>
            <person name="Andersen M.R."/>
        </authorList>
    </citation>
    <scope>NUCLEOTIDE SEQUENCE [LARGE SCALE GENOMIC DNA]</scope>
    <source>
        <strain evidence="2 3">CBS 151.66</strain>
    </source>
</reference>
<proteinExistence type="predicted"/>
<keyword evidence="1" id="KW-0812">Transmembrane</keyword>
<dbReference type="AlphaFoldDB" id="A0A5N5XD33"/>
<gene>
    <name evidence="2" type="ORF">BDV29DRAFT_168395</name>
</gene>
<sequence length="122" mass="13118">MADPAQLKALAYGSLLLSVGHALTGRKFQKLRRFQELPSLAYTCSMVGWYQGSGYLILIGLLNFQWASNPQALEEPLNRAIAGLITLIAWGSSISYLRGGVLSSGLITAAAGAIHGWITLRN</sequence>
<keyword evidence="1" id="KW-1133">Transmembrane helix</keyword>